<organism evidence="6 7">
    <name type="scientific">Echinococcus granulosus</name>
    <name type="common">Hydatid tapeworm</name>
    <dbReference type="NCBI Taxonomy" id="6210"/>
    <lineage>
        <taxon>Eukaryota</taxon>
        <taxon>Metazoa</taxon>
        <taxon>Spiralia</taxon>
        <taxon>Lophotrochozoa</taxon>
        <taxon>Platyhelminthes</taxon>
        <taxon>Cestoda</taxon>
        <taxon>Eucestoda</taxon>
        <taxon>Cyclophyllidea</taxon>
        <taxon>Taeniidae</taxon>
        <taxon>Echinococcus</taxon>
        <taxon>Echinococcus granulosus group</taxon>
    </lineage>
</organism>
<dbReference type="OrthoDB" id="6262620at2759"/>
<evidence type="ECO:0000256" key="5">
    <source>
        <dbReference type="RuleBase" id="RU361193"/>
    </source>
</evidence>
<dbReference type="Proteomes" id="UP000019149">
    <property type="component" value="Unassembled WGS sequence"/>
</dbReference>
<protein>
    <recommendedName>
        <fullName evidence="5">alpha-1,2-Mannosidase</fullName>
        <ecNumber evidence="5">3.2.1.-</ecNumber>
    </recommendedName>
</protein>
<keyword evidence="7" id="KW-1185">Reference proteome</keyword>
<dbReference type="GO" id="GO:0004571">
    <property type="term" value="F:mannosyl-oligosaccharide 1,2-alpha-mannosidase activity"/>
    <property type="evidence" value="ECO:0007669"/>
    <property type="project" value="InterPro"/>
</dbReference>
<dbReference type="EC" id="3.2.1.-" evidence="5"/>
<dbReference type="RefSeq" id="XP_024353348.1">
    <property type="nucleotide sequence ID" value="XM_024492153.1"/>
</dbReference>
<keyword evidence="4" id="KW-0325">Glycoprotein</keyword>
<dbReference type="Gene3D" id="1.50.10.10">
    <property type="match status" value="1"/>
</dbReference>
<dbReference type="GO" id="GO:0044322">
    <property type="term" value="C:endoplasmic reticulum quality control compartment"/>
    <property type="evidence" value="ECO:0007669"/>
    <property type="project" value="GOC"/>
</dbReference>
<sequence length="127" mass="14868">MFSAASVNSTLAGELRDAKCQHELHLSIWRRFGLPPERFNLLLNKSELAFYPLRPEFAESTYYLYRATKDPVYLQIGAMIVNNLDHYTRAKCGFATIHNVEDMTQEDRMESFFLSETLKYLYLVRAF</sequence>
<dbReference type="InterPro" id="IPR036026">
    <property type="entry name" value="Seven-hairpin_glycosidases"/>
</dbReference>
<dbReference type="InterPro" id="IPR001382">
    <property type="entry name" value="Glyco_hydro_47"/>
</dbReference>
<comment type="similarity">
    <text evidence="2 5">Belongs to the glycosyl hydrolase 47 family.</text>
</comment>
<name>W6UUW7_ECHGR</name>
<dbReference type="EMBL" id="APAU02000014">
    <property type="protein sequence ID" value="EUB62152.1"/>
    <property type="molecule type" value="Genomic_DNA"/>
</dbReference>
<comment type="caution">
    <text evidence="6">The sequence shown here is derived from an EMBL/GenBank/DDBJ whole genome shotgun (WGS) entry which is preliminary data.</text>
</comment>
<dbReference type="Pfam" id="PF01532">
    <property type="entry name" value="Glyco_hydro_47"/>
    <property type="match status" value="1"/>
</dbReference>
<evidence type="ECO:0000313" key="7">
    <source>
        <dbReference type="Proteomes" id="UP000019149"/>
    </source>
</evidence>
<keyword evidence="5" id="KW-0378">Hydrolase</keyword>
<dbReference type="SUPFAM" id="SSF48225">
    <property type="entry name" value="Seven-hairpin glycosidases"/>
    <property type="match status" value="1"/>
</dbReference>
<dbReference type="CTD" id="36338619"/>
<accession>W6UUW7</accession>
<evidence type="ECO:0000256" key="4">
    <source>
        <dbReference type="ARBA" id="ARBA00023180"/>
    </source>
</evidence>
<comment type="subcellular location">
    <subcellularLocation>
        <location evidence="1">Endoplasmic reticulum</location>
    </subcellularLocation>
</comment>
<reference evidence="6 7" key="1">
    <citation type="journal article" date="2013" name="Nat. Genet.">
        <title>The genome of the hydatid tapeworm Echinococcus granulosus.</title>
        <authorList>
            <person name="Zheng H."/>
            <person name="Zhang W."/>
            <person name="Zhang L."/>
            <person name="Zhang Z."/>
            <person name="Li J."/>
            <person name="Lu G."/>
            <person name="Zhu Y."/>
            <person name="Wang Y."/>
            <person name="Huang Y."/>
            <person name="Liu J."/>
            <person name="Kang H."/>
            <person name="Chen J."/>
            <person name="Wang L."/>
            <person name="Chen A."/>
            <person name="Yu S."/>
            <person name="Gao Z."/>
            <person name="Jin L."/>
            <person name="Gu W."/>
            <person name="Wang Z."/>
            <person name="Zhao L."/>
            <person name="Shi B."/>
            <person name="Wen H."/>
            <person name="Lin R."/>
            <person name="Jones M.K."/>
            <person name="Brejova B."/>
            <person name="Vinar T."/>
            <person name="Zhao G."/>
            <person name="McManus D.P."/>
            <person name="Chen Z."/>
            <person name="Zhou Y."/>
            <person name="Wang S."/>
        </authorList>
    </citation>
    <scope>NUCLEOTIDE SEQUENCE [LARGE SCALE GENOMIC DNA]</scope>
</reference>
<dbReference type="GeneID" id="36338619"/>
<keyword evidence="3" id="KW-0256">Endoplasmic reticulum</keyword>
<dbReference type="GO" id="GO:0005509">
    <property type="term" value="F:calcium ion binding"/>
    <property type="evidence" value="ECO:0007669"/>
    <property type="project" value="InterPro"/>
</dbReference>
<dbReference type="PANTHER" id="PTHR45679">
    <property type="entry name" value="ER DEGRADATION-ENHANCING ALPHA-MANNOSIDASE-LIKE PROTEIN 2"/>
    <property type="match status" value="1"/>
</dbReference>
<dbReference type="GO" id="GO:0016020">
    <property type="term" value="C:membrane"/>
    <property type="evidence" value="ECO:0007669"/>
    <property type="project" value="InterPro"/>
</dbReference>
<dbReference type="InterPro" id="IPR012341">
    <property type="entry name" value="6hp_glycosidase-like_sf"/>
</dbReference>
<dbReference type="InterPro" id="IPR044674">
    <property type="entry name" value="EDEM1/2/3"/>
</dbReference>
<dbReference type="GO" id="GO:0005975">
    <property type="term" value="P:carbohydrate metabolic process"/>
    <property type="evidence" value="ECO:0007669"/>
    <property type="project" value="InterPro"/>
</dbReference>
<evidence type="ECO:0000256" key="2">
    <source>
        <dbReference type="ARBA" id="ARBA00007658"/>
    </source>
</evidence>
<evidence type="ECO:0000313" key="6">
    <source>
        <dbReference type="EMBL" id="EUB62152.1"/>
    </source>
</evidence>
<gene>
    <name evidence="6" type="ORF">EGR_02904</name>
</gene>
<keyword evidence="5" id="KW-0326">Glycosidase</keyword>
<evidence type="ECO:0000256" key="3">
    <source>
        <dbReference type="ARBA" id="ARBA00022824"/>
    </source>
</evidence>
<proteinExistence type="inferred from homology"/>
<dbReference type="PANTHER" id="PTHR45679:SF5">
    <property type="entry name" value="ER DEGRADATION-ENHANCING ALPHA-MANNOSIDASE-LIKE PROTEIN 1"/>
    <property type="match status" value="1"/>
</dbReference>
<evidence type="ECO:0000256" key="1">
    <source>
        <dbReference type="ARBA" id="ARBA00004240"/>
    </source>
</evidence>
<dbReference type="STRING" id="6210.W6UUW7"/>
<dbReference type="PRINTS" id="PR00747">
    <property type="entry name" value="GLYHDRLASE47"/>
</dbReference>
<dbReference type="GO" id="GO:1904380">
    <property type="term" value="P:endoplasmic reticulum mannose trimming"/>
    <property type="evidence" value="ECO:0007669"/>
    <property type="project" value="InterPro"/>
</dbReference>
<dbReference type="KEGG" id="egl:EGR_02904"/>
<dbReference type="AlphaFoldDB" id="W6UUW7"/>